<keyword evidence="4" id="KW-0624">Polysaccharide degradation</keyword>
<evidence type="ECO:0000313" key="8">
    <source>
        <dbReference type="Proteomes" id="UP000199663"/>
    </source>
</evidence>
<dbReference type="InterPro" id="IPR008979">
    <property type="entry name" value="Galactose-bd-like_sf"/>
</dbReference>
<organism evidence="7 8">
    <name type="scientific">Rhodonellum ikkaensis</name>
    <dbReference type="NCBI Taxonomy" id="336829"/>
    <lineage>
        <taxon>Bacteria</taxon>
        <taxon>Pseudomonadati</taxon>
        <taxon>Bacteroidota</taxon>
        <taxon>Cytophagia</taxon>
        <taxon>Cytophagales</taxon>
        <taxon>Cytophagaceae</taxon>
        <taxon>Rhodonellum</taxon>
    </lineage>
</organism>
<dbReference type="EMBL" id="FNQC01000001">
    <property type="protein sequence ID" value="SDY48789.1"/>
    <property type="molecule type" value="Genomic_DNA"/>
</dbReference>
<dbReference type="SUPFAM" id="SSF49785">
    <property type="entry name" value="Galactose-binding domain-like"/>
    <property type="match status" value="1"/>
</dbReference>
<name>A0A1H3KA56_9BACT</name>
<evidence type="ECO:0000256" key="5">
    <source>
        <dbReference type="SAM" id="SignalP"/>
    </source>
</evidence>
<keyword evidence="1" id="KW-0677">Repeat</keyword>
<dbReference type="InterPro" id="IPR003305">
    <property type="entry name" value="CenC_carb-bd"/>
</dbReference>
<protein>
    <submittedName>
        <fullName evidence="7">Carbohydrate binding domain-containing protein</fullName>
    </submittedName>
</protein>
<feature type="chain" id="PRO_5046215625" evidence="5">
    <location>
        <begin position="22"/>
        <end position="706"/>
    </location>
</feature>
<keyword evidence="2" id="KW-0378">Hydrolase</keyword>
<reference evidence="7 8" key="1">
    <citation type="submission" date="2016-10" db="EMBL/GenBank/DDBJ databases">
        <authorList>
            <person name="Varghese N."/>
            <person name="Submissions S."/>
        </authorList>
    </citation>
    <scope>NUCLEOTIDE SEQUENCE [LARGE SCALE GENOMIC DNA]</scope>
    <source>
        <strain evidence="7 8">DSM 17997</strain>
    </source>
</reference>
<dbReference type="Gene3D" id="2.60.120.260">
    <property type="entry name" value="Galactose-binding domain-like"/>
    <property type="match status" value="2"/>
</dbReference>
<gene>
    <name evidence="7" type="ORF">SAMN05444412_101305</name>
</gene>
<sequence>MKKFQKLGILALTAGLMTACADFDPLAFNTEKPESIALQEELNSYAALRSLLDTVAYPNFKLGVAMPLTDYTSAGLKYRFVNRNFNEFTPNTGMSHRNLVQDNGTINLVNIQSLLEMAAQKDVSVFGSSLISYNNQNSAYLNGLLSPLIVESPAFDNELALDGLKEGELNDWTVSSGVTIAQGDGMGNGVPAVKLVVGASVASPNSVRITSPEIPVIPGKTYEVIAYIKSDVPGEGRFTFEGLSENTPELAWFGSGPATPTFSTSISWKEVRFRVNAFEGNSFKFQLELGYTPSATYYLDINNLYVYDVDGPPMISNLISNGDFESGDSWGGWGNNSTRGVTANGQGVGGSGSAFFVTNPSTTGGFWEVQTVYQLAQPVKNGETYNLSFWVKGTADGVIRPELQSPDYSSNGFGQVFVTQEWRLANLSTTVNADDRGRLIFSYGEFAGTVYIDNVVLSNANASGGSTTVVEKTAQEKNSIIGTQMERWVSQVVGQTKDQIKARNVLDEPMDQNNPAELRSGLGRTLPDGEFYWQDYLGKDYGVKAFQMARQHGNPADLLFINESGLEANLDKCRGLIDYVTYLENKGAQVDGIGTRMQLSLNSNTSDIGTMFQLLAATGKMVRVSGLEVRIMSAQPTATMLERQAEIYGEVLALYEQYVPAAQRYGITLGSAIDSESDNTLRQGLWDVNLTRKPSYAGFADGLKNQ</sequence>
<keyword evidence="8" id="KW-1185">Reference proteome</keyword>
<feature type="signal peptide" evidence="5">
    <location>
        <begin position="1"/>
        <end position="21"/>
    </location>
</feature>
<evidence type="ECO:0000256" key="1">
    <source>
        <dbReference type="ARBA" id="ARBA00022737"/>
    </source>
</evidence>
<dbReference type="SUPFAM" id="SSF51445">
    <property type="entry name" value="(Trans)glycosidases"/>
    <property type="match status" value="1"/>
</dbReference>
<dbReference type="Proteomes" id="UP000199663">
    <property type="component" value="Unassembled WGS sequence"/>
</dbReference>
<evidence type="ECO:0000313" key="7">
    <source>
        <dbReference type="EMBL" id="SDY48789.1"/>
    </source>
</evidence>
<evidence type="ECO:0000256" key="2">
    <source>
        <dbReference type="ARBA" id="ARBA00022801"/>
    </source>
</evidence>
<keyword evidence="3" id="KW-0119">Carbohydrate metabolism</keyword>
<comment type="caution">
    <text evidence="7">The sequence shown here is derived from an EMBL/GenBank/DDBJ whole genome shotgun (WGS) entry which is preliminary data.</text>
</comment>
<dbReference type="Pfam" id="PF00331">
    <property type="entry name" value="Glyco_hydro_10"/>
    <property type="match status" value="1"/>
</dbReference>
<dbReference type="InterPro" id="IPR017853">
    <property type="entry name" value="GH"/>
</dbReference>
<dbReference type="PROSITE" id="PS51257">
    <property type="entry name" value="PROKAR_LIPOPROTEIN"/>
    <property type="match status" value="1"/>
</dbReference>
<evidence type="ECO:0000259" key="6">
    <source>
        <dbReference type="SMART" id="SM00633"/>
    </source>
</evidence>
<dbReference type="Pfam" id="PF02018">
    <property type="entry name" value="CBM_4_9"/>
    <property type="match status" value="1"/>
</dbReference>
<dbReference type="RefSeq" id="WP_019596116.1">
    <property type="nucleotide sequence ID" value="NZ_FNQC01000001.1"/>
</dbReference>
<accession>A0A1H3KA56</accession>
<proteinExistence type="predicted"/>
<evidence type="ECO:0000256" key="3">
    <source>
        <dbReference type="ARBA" id="ARBA00023277"/>
    </source>
</evidence>
<dbReference type="InterPro" id="IPR001000">
    <property type="entry name" value="GH10_dom"/>
</dbReference>
<keyword evidence="5" id="KW-0732">Signal</keyword>
<evidence type="ECO:0000256" key="4">
    <source>
        <dbReference type="ARBA" id="ARBA00023326"/>
    </source>
</evidence>
<feature type="domain" description="GH10" evidence="6">
    <location>
        <begin position="455"/>
        <end position="703"/>
    </location>
</feature>
<dbReference type="Gene3D" id="3.20.20.80">
    <property type="entry name" value="Glycosidases"/>
    <property type="match status" value="2"/>
</dbReference>
<dbReference type="SMART" id="SM00633">
    <property type="entry name" value="Glyco_10"/>
    <property type="match status" value="1"/>
</dbReference>